<keyword evidence="3" id="KW-0597">Phosphoprotein</keyword>
<dbReference type="Gene3D" id="3.30.565.10">
    <property type="entry name" value="Histidine kinase-like ATPase, C-terminal domain"/>
    <property type="match status" value="1"/>
</dbReference>
<dbReference type="PRINTS" id="PR00344">
    <property type="entry name" value="BCTRLSENSOR"/>
</dbReference>
<protein>
    <recommendedName>
        <fullName evidence="2">histidine kinase</fullName>
        <ecNumber evidence="2">2.7.13.3</ecNumber>
    </recommendedName>
</protein>
<dbReference type="SUPFAM" id="SSF55874">
    <property type="entry name" value="ATPase domain of HSP90 chaperone/DNA topoisomerase II/histidine kinase"/>
    <property type="match status" value="1"/>
</dbReference>
<gene>
    <name evidence="9" type="ORF">LV85_01506</name>
</gene>
<dbReference type="InterPro" id="IPR036890">
    <property type="entry name" value="HATPase_C_sf"/>
</dbReference>
<dbReference type="FunFam" id="3.30.565.10:FF:000006">
    <property type="entry name" value="Sensor histidine kinase WalK"/>
    <property type="match status" value="1"/>
</dbReference>
<evidence type="ECO:0000256" key="5">
    <source>
        <dbReference type="ARBA" id="ARBA00022777"/>
    </source>
</evidence>
<feature type="coiled-coil region" evidence="6">
    <location>
        <begin position="90"/>
        <end position="117"/>
    </location>
</feature>
<accession>A0A2W7R4P5</accession>
<dbReference type="OrthoDB" id="9124519at2"/>
<keyword evidence="7" id="KW-0812">Transmembrane</keyword>
<feature type="transmembrane region" description="Helical" evidence="7">
    <location>
        <begin position="12"/>
        <end position="32"/>
    </location>
</feature>
<evidence type="ECO:0000256" key="2">
    <source>
        <dbReference type="ARBA" id="ARBA00012438"/>
    </source>
</evidence>
<dbReference type="InterPro" id="IPR036097">
    <property type="entry name" value="HisK_dim/P_sf"/>
</dbReference>
<dbReference type="SMART" id="SM00387">
    <property type="entry name" value="HATPase_c"/>
    <property type="match status" value="1"/>
</dbReference>
<dbReference type="InterPro" id="IPR052162">
    <property type="entry name" value="Sensor_kinase/Photoreceptor"/>
</dbReference>
<reference evidence="9 10" key="1">
    <citation type="submission" date="2018-06" db="EMBL/GenBank/DDBJ databases">
        <title>Genomic Encyclopedia of Archaeal and Bacterial Type Strains, Phase II (KMG-II): from individual species to whole genera.</title>
        <authorList>
            <person name="Goeker M."/>
        </authorList>
    </citation>
    <scope>NUCLEOTIDE SEQUENCE [LARGE SCALE GENOMIC DNA]</scope>
    <source>
        <strain evidence="9 10">DSM 19830</strain>
    </source>
</reference>
<keyword evidence="7" id="KW-1133">Transmembrane helix</keyword>
<dbReference type="Proteomes" id="UP000248882">
    <property type="component" value="Unassembled WGS sequence"/>
</dbReference>
<dbReference type="InterPro" id="IPR007891">
    <property type="entry name" value="CHASE3"/>
</dbReference>
<evidence type="ECO:0000256" key="4">
    <source>
        <dbReference type="ARBA" id="ARBA00022679"/>
    </source>
</evidence>
<dbReference type="AlphaFoldDB" id="A0A2W7R4P5"/>
<dbReference type="EMBL" id="QKZT01000005">
    <property type="protein sequence ID" value="PZX54166.1"/>
    <property type="molecule type" value="Genomic_DNA"/>
</dbReference>
<keyword evidence="6" id="KW-0175">Coiled coil</keyword>
<dbReference type="CDD" id="cd00082">
    <property type="entry name" value="HisKA"/>
    <property type="match status" value="1"/>
</dbReference>
<evidence type="ECO:0000256" key="6">
    <source>
        <dbReference type="SAM" id="Coils"/>
    </source>
</evidence>
<dbReference type="Pfam" id="PF00512">
    <property type="entry name" value="HisKA"/>
    <property type="match status" value="1"/>
</dbReference>
<dbReference type="InterPro" id="IPR003594">
    <property type="entry name" value="HATPase_dom"/>
</dbReference>
<dbReference type="PROSITE" id="PS50109">
    <property type="entry name" value="HIS_KIN"/>
    <property type="match status" value="1"/>
</dbReference>
<dbReference type="CDD" id="cd19410">
    <property type="entry name" value="HK9-like_sensor"/>
    <property type="match status" value="1"/>
</dbReference>
<keyword evidence="4" id="KW-0808">Transferase</keyword>
<dbReference type="InterPro" id="IPR004358">
    <property type="entry name" value="Sig_transdc_His_kin-like_C"/>
</dbReference>
<proteinExistence type="predicted"/>
<evidence type="ECO:0000313" key="9">
    <source>
        <dbReference type="EMBL" id="PZX54166.1"/>
    </source>
</evidence>
<dbReference type="PANTHER" id="PTHR43304:SF1">
    <property type="entry name" value="PAC DOMAIN-CONTAINING PROTEIN"/>
    <property type="match status" value="1"/>
</dbReference>
<dbReference type="Gene3D" id="1.10.287.130">
    <property type="match status" value="1"/>
</dbReference>
<dbReference type="EC" id="2.7.13.3" evidence="2"/>
<feature type="transmembrane region" description="Helical" evidence="7">
    <location>
        <begin position="185"/>
        <end position="209"/>
    </location>
</feature>
<evidence type="ECO:0000256" key="7">
    <source>
        <dbReference type="SAM" id="Phobius"/>
    </source>
</evidence>
<dbReference type="Pfam" id="PF02518">
    <property type="entry name" value="HATPase_c"/>
    <property type="match status" value="1"/>
</dbReference>
<name>A0A2W7R4P5_9BACT</name>
<dbReference type="SMART" id="SM00388">
    <property type="entry name" value="HisKA"/>
    <property type="match status" value="1"/>
</dbReference>
<comment type="catalytic activity">
    <reaction evidence="1">
        <text>ATP + protein L-histidine = ADP + protein N-phospho-L-histidine.</text>
        <dbReference type="EC" id="2.7.13.3"/>
    </reaction>
</comment>
<organism evidence="9 10">
    <name type="scientific">Algoriphagus chordae</name>
    <dbReference type="NCBI Taxonomy" id="237019"/>
    <lineage>
        <taxon>Bacteria</taxon>
        <taxon>Pseudomonadati</taxon>
        <taxon>Bacteroidota</taxon>
        <taxon>Cytophagia</taxon>
        <taxon>Cytophagales</taxon>
        <taxon>Cyclobacteriaceae</taxon>
        <taxon>Algoriphagus</taxon>
    </lineage>
</organism>
<sequence length="479" mass="54430">MKNEQNPSIRQVKIYSIVTLVLIIIGSAVSYWTADRIEYYTTGVMHTSDVLQRTGELYSSILERETNIRGYVLTGNPEFLSHYNQSNVDAERLLTQLQALTMNNGQQQNNIEELRGLINSRVRTFDASIAYMETNGNLEGFIDPNKVNNALIGYKMIKEVVLRINDVENKLFQKTNQSLFNNINALPFIVGLISVFSITIGLVTFFSIYQYNKAQLAAHEKITLFQQKLRDQIKLLDDSNKELEQFAYVASHDLQEPLRKITAFSDLLNEQYKDKLEGDGDLYLNRITASAVRMRRLITDLLEYSRAGKIDNENIKTVKLSKTISEIIEDYEIAIQEKSAAISLGKLPKVKGSETEFRQVFQNLISNSLKFSKPNLNPVVTINSEKANQELIHKFPTLDTSKSYHLIKVSDNGIGFNKEHADRIFSIFQRLHGKKEYEGTGIGLSIARKIIEKNGGVIFAESQKDQGSIFNIILPVIQK</sequence>
<dbReference type="Pfam" id="PF05227">
    <property type="entry name" value="CHASE3"/>
    <property type="match status" value="1"/>
</dbReference>
<keyword evidence="7" id="KW-0472">Membrane</keyword>
<evidence type="ECO:0000259" key="8">
    <source>
        <dbReference type="PROSITE" id="PS50109"/>
    </source>
</evidence>
<dbReference type="SUPFAM" id="SSF47384">
    <property type="entry name" value="Homodimeric domain of signal transducing histidine kinase"/>
    <property type="match status" value="1"/>
</dbReference>
<evidence type="ECO:0000313" key="10">
    <source>
        <dbReference type="Proteomes" id="UP000248882"/>
    </source>
</evidence>
<evidence type="ECO:0000256" key="3">
    <source>
        <dbReference type="ARBA" id="ARBA00022553"/>
    </source>
</evidence>
<evidence type="ECO:0000256" key="1">
    <source>
        <dbReference type="ARBA" id="ARBA00000085"/>
    </source>
</evidence>
<keyword evidence="10" id="KW-1185">Reference proteome</keyword>
<dbReference type="PANTHER" id="PTHR43304">
    <property type="entry name" value="PHYTOCHROME-LIKE PROTEIN CPH1"/>
    <property type="match status" value="1"/>
</dbReference>
<keyword evidence="5" id="KW-0418">Kinase</keyword>
<feature type="domain" description="Histidine kinase" evidence="8">
    <location>
        <begin position="249"/>
        <end position="478"/>
    </location>
</feature>
<dbReference type="InterPro" id="IPR003661">
    <property type="entry name" value="HisK_dim/P_dom"/>
</dbReference>
<dbReference type="InterPro" id="IPR005467">
    <property type="entry name" value="His_kinase_dom"/>
</dbReference>
<dbReference type="GO" id="GO:0000155">
    <property type="term" value="F:phosphorelay sensor kinase activity"/>
    <property type="evidence" value="ECO:0007669"/>
    <property type="project" value="InterPro"/>
</dbReference>
<comment type="caution">
    <text evidence="9">The sequence shown here is derived from an EMBL/GenBank/DDBJ whole genome shotgun (WGS) entry which is preliminary data.</text>
</comment>
<dbReference type="RefSeq" id="WP_111317747.1">
    <property type="nucleotide sequence ID" value="NZ_QKZT01000005.1"/>
</dbReference>